<evidence type="ECO:0000313" key="4">
    <source>
        <dbReference type="EMBL" id="AFZ13238.1"/>
    </source>
</evidence>
<dbReference type="PATRIC" id="fig|1173022.3.peg.2562"/>
<evidence type="ECO:0008006" key="6">
    <source>
        <dbReference type="Google" id="ProtNLM"/>
    </source>
</evidence>
<evidence type="ECO:0000313" key="5">
    <source>
        <dbReference type="Proteomes" id="UP000010472"/>
    </source>
</evidence>
<dbReference type="PANTHER" id="PTHR34654">
    <property type="entry name" value="UPF0109 PROTEIN SCO5592"/>
    <property type="match status" value="1"/>
</dbReference>
<dbReference type="EMBL" id="CP003620">
    <property type="protein sequence ID" value="AFZ13238.1"/>
    <property type="molecule type" value="Genomic_DNA"/>
</dbReference>
<dbReference type="Proteomes" id="UP000010472">
    <property type="component" value="Chromosome"/>
</dbReference>
<keyword evidence="1" id="KW-0963">Cytoplasm</keyword>
<dbReference type="PANTHER" id="PTHR34654:SF1">
    <property type="entry name" value="RNA-BINDING PROTEIN KHPA"/>
    <property type="match status" value="1"/>
</dbReference>
<feature type="compositionally biased region" description="Basic and acidic residues" evidence="3">
    <location>
        <begin position="107"/>
        <end position="120"/>
    </location>
</feature>
<dbReference type="KEGG" id="cep:Cri9333_2371"/>
<proteinExistence type="predicted"/>
<evidence type="ECO:0000256" key="3">
    <source>
        <dbReference type="SAM" id="MobiDB-lite"/>
    </source>
</evidence>
<feature type="region of interest" description="Disordered" evidence="3">
    <location>
        <begin position="102"/>
        <end position="144"/>
    </location>
</feature>
<feature type="compositionally biased region" description="Pro residues" evidence="3">
    <location>
        <begin position="123"/>
        <end position="132"/>
    </location>
</feature>
<dbReference type="HOGENOM" id="CLU_132074_2_0_3"/>
<dbReference type="CDD" id="cd22533">
    <property type="entry name" value="KH-II_YlqC-like"/>
    <property type="match status" value="1"/>
</dbReference>
<reference evidence="4 5" key="1">
    <citation type="submission" date="2012-06" db="EMBL/GenBank/DDBJ databases">
        <title>Finished chromosome of genome of Crinalium epipsammum PCC 9333.</title>
        <authorList>
            <consortium name="US DOE Joint Genome Institute"/>
            <person name="Gugger M."/>
            <person name="Coursin T."/>
            <person name="Rippka R."/>
            <person name="Tandeau De Marsac N."/>
            <person name="Huntemann M."/>
            <person name="Wei C.-L."/>
            <person name="Han J."/>
            <person name="Detter J.C."/>
            <person name="Han C."/>
            <person name="Tapia R."/>
            <person name="Davenport K."/>
            <person name="Daligault H."/>
            <person name="Erkkila T."/>
            <person name="Gu W."/>
            <person name="Munk A.C.C."/>
            <person name="Teshima H."/>
            <person name="Xu Y."/>
            <person name="Chain P."/>
            <person name="Chen A."/>
            <person name="Krypides N."/>
            <person name="Mavromatis K."/>
            <person name="Markowitz V."/>
            <person name="Szeto E."/>
            <person name="Ivanova N."/>
            <person name="Mikhailova N."/>
            <person name="Ovchinnikova G."/>
            <person name="Pagani I."/>
            <person name="Pati A."/>
            <person name="Goodwin L."/>
            <person name="Peters L."/>
            <person name="Pitluck S."/>
            <person name="Woyke T."/>
            <person name="Kerfeld C."/>
        </authorList>
    </citation>
    <scope>NUCLEOTIDE SEQUENCE [LARGE SCALE GENOMIC DNA]</scope>
    <source>
        <strain evidence="4 5">PCC 9333</strain>
    </source>
</reference>
<dbReference type="AlphaFoldDB" id="K9VYM4"/>
<dbReference type="InterPro" id="IPR020627">
    <property type="entry name" value="KhpA"/>
</dbReference>
<evidence type="ECO:0000256" key="1">
    <source>
        <dbReference type="ARBA" id="ARBA00022490"/>
    </source>
</evidence>
<dbReference type="STRING" id="1173022.Cri9333_2371"/>
<name>K9VYM4_9CYAN</name>
<feature type="compositionally biased region" description="Low complexity" evidence="3">
    <location>
        <begin position="133"/>
        <end position="144"/>
    </location>
</feature>
<protein>
    <recommendedName>
        <fullName evidence="6">KH domain-containing protein</fullName>
    </recommendedName>
</protein>
<dbReference type="OrthoDB" id="511849at2"/>
<gene>
    <name evidence="4" type="ORF">Cri9333_2371</name>
</gene>
<dbReference type="eggNOG" id="COG1837">
    <property type="taxonomic scope" value="Bacteria"/>
</dbReference>
<sequence length="144" mass="15692">MSLNKSVPEQSVIYSQRSNHQPNYSELVRFLLQPFLDAPNSLSLDCEMLNGQSKVWIRLAFEEADKGRAFGRGGRNIQAVRTVIEAAGKAVGQSVHLDIYGSNAGAAERDSSETDSDSKPAPRISPPRPSSAPKPAIKSRPQFP</sequence>
<dbReference type="GO" id="GO:0003723">
    <property type="term" value="F:RNA binding"/>
    <property type="evidence" value="ECO:0007669"/>
    <property type="project" value="UniProtKB-KW"/>
</dbReference>
<keyword evidence="5" id="KW-1185">Reference proteome</keyword>
<accession>K9VYM4</accession>
<evidence type="ECO:0000256" key="2">
    <source>
        <dbReference type="ARBA" id="ARBA00022884"/>
    </source>
</evidence>
<organism evidence="4 5">
    <name type="scientific">Crinalium epipsammum PCC 9333</name>
    <dbReference type="NCBI Taxonomy" id="1173022"/>
    <lineage>
        <taxon>Bacteria</taxon>
        <taxon>Bacillati</taxon>
        <taxon>Cyanobacteriota</taxon>
        <taxon>Cyanophyceae</taxon>
        <taxon>Gomontiellales</taxon>
        <taxon>Gomontiellaceae</taxon>
        <taxon>Crinalium</taxon>
    </lineage>
</organism>
<dbReference type="Pfam" id="PF13083">
    <property type="entry name" value="KH_KhpA-B"/>
    <property type="match status" value="1"/>
</dbReference>
<keyword evidence="2" id="KW-0694">RNA-binding</keyword>